<keyword evidence="8" id="KW-0175">Coiled coil</keyword>
<dbReference type="GO" id="GO:0034456">
    <property type="term" value="C:UTP-C complex"/>
    <property type="evidence" value="ECO:0007669"/>
    <property type="project" value="TreeGrafter"/>
</dbReference>
<feature type="region of interest" description="Disordered" evidence="9">
    <location>
        <begin position="1380"/>
        <end position="1521"/>
    </location>
</feature>
<comment type="subunit">
    <text evidence="7">Tetramer of two alpha and two beta subunits.</text>
</comment>
<feature type="compositionally biased region" description="Acidic residues" evidence="9">
    <location>
        <begin position="1383"/>
        <end position="1421"/>
    </location>
</feature>
<dbReference type="Gene3D" id="1.10.1820.10">
    <property type="entry name" value="protein kinase ck2 holoenzyme, chain C, domain 1"/>
    <property type="match status" value="1"/>
</dbReference>
<gene>
    <name evidence="10" type="ORF">A7U60_g8389</name>
</gene>
<dbReference type="SMART" id="SM01085">
    <property type="entry name" value="CK_II_beta"/>
    <property type="match status" value="1"/>
</dbReference>
<feature type="region of interest" description="Disordered" evidence="9">
    <location>
        <begin position="988"/>
        <end position="1039"/>
    </location>
</feature>
<feature type="coiled-coil region" evidence="8">
    <location>
        <begin position="404"/>
        <end position="431"/>
    </location>
</feature>
<dbReference type="PRINTS" id="PR00472">
    <property type="entry name" value="CASNKINASEII"/>
</dbReference>
<evidence type="ECO:0000256" key="5">
    <source>
        <dbReference type="ARBA" id="ARBA00045899"/>
    </source>
</evidence>
<feature type="region of interest" description="Disordered" evidence="9">
    <location>
        <begin position="1300"/>
        <end position="1334"/>
    </location>
</feature>
<feature type="coiled-coil region" evidence="8">
    <location>
        <begin position="741"/>
        <end position="824"/>
    </location>
</feature>
<evidence type="ECO:0000313" key="11">
    <source>
        <dbReference type="Proteomes" id="UP000757232"/>
    </source>
</evidence>
<dbReference type="Pfam" id="PF01158">
    <property type="entry name" value="Ribosomal_L36e"/>
    <property type="match status" value="1"/>
</dbReference>
<evidence type="ECO:0000256" key="2">
    <source>
        <dbReference type="ARBA" id="ARBA00006941"/>
    </source>
</evidence>
<evidence type="ECO:0000256" key="1">
    <source>
        <dbReference type="ARBA" id="ARBA00006509"/>
    </source>
</evidence>
<comment type="similarity">
    <text evidence="2 7">Belongs to the casein kinase 2 subunit beta family.</text>
</comment>
<reference evidence="10" key="1">
    <citation type="submission" date="2016-06" db="EMBL/GenBank/DDBJ databases">
        <title>Draft Genome sequence of the fungus Inonotus baumii.</title>
        <authorList>
            <person name="Zhu H."/>
            <person name="Lin W."/>
        </authorList>
    </citation>
    <scope>NUCLEOTIDE SEQUENCE</scope>
    <source>
        <strain evidence="10">821</strain>
    </source>
</reference>
<dbReference type="InterPro" id="IPR000704">
    <property type="entry name" value="Casein_kinase_II_reg-sub"/>
</dbReference>
<dbReference type="InterPro" id="IPR035991">
    <property type="entry name" value="Casein_kinase_II_beta-like"/>
</dbReference>
<protein>
    <recommendedName>
        <fullName evidence="6 7">Multifunctional fusion protein</fullName>
    </recommendedName>
    <domain>
        <recommendedName>
            <fullName evidence="7">Casein kinase II subunit beta</fullName>
            <shortName evidence="7">CK II beta</shortName>
        </recommendedName>
    </domain>
    <domain>
        <recommendedName>
            <fullName evidence="6">60S ribosomal protein L36</fullName>
        </recommendedName>
    </domain>
</protein>
<dbReference type="GO" id="GO:0006412">
    <property type="term" value="P:translation"/>
    <property type="evidence" value="ECO:0007669"/>
    <property type="project" value="InterPro"/>
</dbReference>
<feature type="coiled-coil region" evidence="8">
    <location>
        <begin position="272"/>
        <end position="338"/>
    </location>
</feature>
<dbReference type="Gene3D" id="2.20.25.20">
    <property type="match status" value="1"/>
</dbReference>
<dbReference type="FunFam" id="1.10.10.1760:FF:000001">
    <property type="entry name" value="60S ribosomal protein L36"/>
    <property type="match status" value="1"/>
</dbReference>
<keyword evidence="3 6" id="KW-0689">Ribosomal protein</keyword>
<dbReference type="InterPro" id="IPR038097">
    <property type="entry name" value="Ribosomal_eL36_sf"/>
</dbReference>
<feature type="region of interest" description="Disordered" evidence="9">
    <location>
        <begin position="1"/>
        <end position="43"/>
    </location>
</feature>
<evidence type="ECO:0000256" key="9">
    <source>
        <dbReference type="SAM" id="MobiDB-lite"/>
    </source>
</evidence>
<comment type="function">
    <text evidence="5 7">Regulatory subunit of casein kinase II/CK2. As part of the kinase complex regulates the basal catalytic activity of the alpha subunit a constitutively active serine/threonine-protein kinase that phosphorylates a large number of substrates containing acidic residues C-terminal to the phosphorylated serine or threonine.</text>
</comment>
<comment type="caution">
    <text evidence="10">The sequence shown here is derived from an EMBL/GenBank/DDBJ whole genome shotgun (WGS) entry which is preliminary data.</text>
</comment>
<evidence type="ECO:0000256" key="4">
    <source>
        <dbReference type="ARBA" id="ARBA00023274"/>
    </source>
</evidence>
<dbReference type="InterPro" id="IPR000509">
    <property type="entry name" value="Ribosomal_eL36"/>
</dbReference>
<dbReference type="GO" id="GO:0003735">
    <property type="term" value="F:structural constituent of ribosome"/>
    <property type="evidence" value="ECO:0007669"/>
    <property type="project" value="InterPro"/>
</dbReference>
<dbReference type="GO" id="GO:0019887">
    <property type="term" value="F:protein kinase regulator activity"/>
    <property type="evidence" value="ECO:0007669"/>
    <property type="project" value="InterPro"/>
</dbReference>
<accession>A0A9Q5MY44</accession>
<dbReference type="FunFam" id="2.20.25.20:FF:000001">
    <property type="entry name" value="Casein kinase II subunit beta"/>
    <property type="match status" value="1"/>
</dbReference>
<organism evidence="10 11">
    <name type="scientific">Sanghuangporus baumii</name>
    <name type="common">Phellinus baumii</name>
    <dbReference type="NCBI Taxonomy" id="108892"/>
    <lineage>
        <taxon>Eukaryota</taxon>
        <taxon>Fungi</taxon>
        <taxon>Dikarya</taxon>
        <taxon>Basidiomycota</taxon>
        <taxon>Agaricomycotina</taxon>
        <taxon>Agaricomycetes</taxon>
        <taxon>Hymenochaetales</taxon>
        <taxon>Hymenochaetaceae</taxon>
        <taxon>Sanghuangporus</taxon>
    </lineage>
</organism>
<dbReference type="SUPFAM" id="SSF57798">
    <property type="entry name" value="Casein kinase II beta subunit"/>
    <property type="match status" value="1"/>
</dbReference>
<dbReference type="Gene3D" id="1.10.10.1760">
    <property type="entry name" value="60S ribosomal protein L36"/>
    <property type="match status" value="1"/>
</dbReference>
<evidence type="ECO:0000256" key="7">
    <source>
        <dbReference type="RuleBase" id="RU361268"/>
    </source>
</evidence>
<dbReference type="GO" id="GO:0005956">
    <property type="term" value="C:protein kinase CK2 complex"/>
    <property type="evidence" value="ECO:0007669"/>
    <property type="project" value="UniProtKB-UniRule"/>
</dbReference>
<dbReference type="PROSITE" id="PS01190">
    <property type="entry name" value="RIBOSOMAL_L36E"/>
    <property type="match status" value="1"/>
</dbReference>
<sequence length="1587" mass="177121">MNIDDGSLVRCSGHSRSNRLLPSDTRESETHSNPRFLKAESISSRSPFSKLTISSNDPRTPVQRLKTQGQNYLGRYDSTLGCGVTGIVPSEFEQLSTSSGRDSLNCAELPFNQTCRPAAAIRQPNTIGNEPFRCKPEIINFSEETIEDANVYAYDSSVEPQTFQQSFKKESDVFAPDFLSHSSVRQISETQYISALVPQKPSACYATPNLDDVSRGRNNTKQPRAAGRSFPARDSRTEGKASISRESCVAPFAKEQSGDDLSTLLFKGATDLRNTNMALEEKTKALVRLKEELSAAVSEKNNLSKQLSSVKARTKDGLESHAKKLEKLNDDLRSLVIQSQEFFALARQAKASMTDVTELKVIVKKSTDQLGTLVDQNGVYAPTQVWKSILGELQTEMSNKQQVIDMFRDRLELAQGDLAEAKNRIMELEGIQVQNSGSLQSSSQQLGDSGKKIIELTSLLRDQQRENTIILTKNVELEHRTGVLTERNIELETQISCKEAETESLAALNKEYEAMRRLLADRDEQIKVLHDTKDRFIRAEELLSDRELKLHSLTVSAEAKDKSIDTLRKSLSLAEANVANESSLSQCLKKDLDFSRAQLRSEYEIKTKLLDENNAIAAREKTLVAEASKAKNDLEEFRIKLQQSHTRCENLQERFEEQAMMLQLEKKAHGDVQERLTSAEEMFSETMEKLTRNSECQMNELKAQISKLEGMLSDRHAELNAKTQEYSRKLSGIEAIHAKSIRETEKKLAARSEEVKMLNQESEEFKEDAASLRRQLESLRSDYGNLQSELLQAREPPEAHAEEIAQLKRDIEHLRKANDEQAHRTETILSRYEKGDLSIEERKLVDAAHKACQTAHEQQLVVTGNDIRQVQRYRPYVLAEKRKSELESQLARVLNTQASTKAVRPAPEETGRSLIDLDGWESSQASTSPIDLKGTLTARERDRLTTKETDLQAQKLITPTARSHKINVSPPAALSFARLSEQTTELLDKDDIFDENTASTNATAPKRKRAPDTVVAEGSEISGPPRRSKTGTRARSRTTNNTEVEITLSGTHSDLSNEICSIAGLHSCTEGQGQKTSELPQLARLTQESRAVAGEEYTRGQDAEVREAMEEDVEQEGYASSTPTSSLTWISWFCALPGHEYFCEVSEDFIEDDFNLTGINAMVPFWKEAMEMVLDVEPEEDPRIPDVSIIEASAELLYGLVHQRYILTRQGLHAMAEKYEAGQFGTCPRVYCLACPVVPCGRSDLPGLDTVKLYCPNCNDIYTPPSSRYQGVDGAFFGTTFAHLFFQTYREFAPAPFYKPSSSGGSTRSPAGSQTPEPSQKFENPNQYGGQKAATGKVFTPKIYGFRVSERAKSGPRMRWLRLRPEDPAELDKVDRWGRFFSDEDSDDSDYTDGEELGDLEAFDPDDMTEGETDEAEESEGGEDKATPSKGSGGRRNHAGASSSGQKTLRPPTPIHGTAASSPPPSSSVASPQAASKSRKEPVGSTSLSFDTRRGLNKGHTTTPIPKRVKPSHKKGIQSTRTKFVRSVVREVVGFAPYERRVMELLRNSKDKRARKLTKKRLGTLLRSKRKLEELGGIIQESRRAGH</sequence>
<evidence type="ECO:0000256" key="6">
    <source>
        <dbReference type="RuleBase" id="RU000665"/>
    </source>
</evidence>
<feature type="compositionally biased region" description="Low complexity" evidence="9">
    <location>
        <begin position="1467"/>
        <end position="1476"/>
    </location>
</feature>
<dbReference type="GO" id="GO:0005840">
    <property type="term" value="C:ribosome"/>
    <property type="evidence" value="ECO:0007669"/>
    <property type="project" value="UniProtKB-KW"/>
</dbReference>
<evidence type="ECO:0000256" key="8">
    <source>
        <dbReference type="SAM" id="Coils"/>
    </source>
</evidence>
<dbReference type="Pfam" id="PF01214">
    <property type="entry name" value="CK_II_beta"/>
    <property type="match status" value="1"/>
</dbReference>
<feature type="compositionally biased region" description="Basic and acidic residues" evidence="9">
    <location>
        <begin position="938"/>
        <end position="947"/>
    </location>
</feature>
<dbReference type="GO" id="GO:0006359">
    <property type="term" value="P:regulation of transcription by RNA polymerase III"/>
    <property type="evidence" value="ECO:0007669"/>
    <property type="project" value="TreeGrafter"/>
</dbReference>
<feature type="region of interest" description="Disordered" evidence="9">
    <location>
        <begin position="899"/>
        <end position="947"/>
    </location>
</feature>
<dbReference type="EMBL" id="LNZH02000215">
    <property type="protein sequence ID" value="OCB84405.1"/>
    <property type="molecule type" value="Genomic_DNA"/>
</dbReference>
<dbReference type="GO" id="GO:0005737">
    <property type="term" value="C:cytoplasm"/>
    <property type="evidence" value="ECO:0007669"/>
    <property type="project" value="TreeGrafter"/>
</dbReference>
<feature type="coiled-coil region" evidence="8">
    <location>
        <begin position="498"/>
        <end position="525"/>
    </location>
</feature>
<keyword evidence="11" id="KW-1185">Reference proteome</keyword>
<keyword evidence="4 6" id="KW-0687">Ribonucleoprotein</keyword>
<feature type="compositionally biased region" description="Basic residues" evidence="9">
    <location>
        <begin position="1026"/>
        <end position="1036"/>
    </location>
</feature>
<dbReference type="InterPro" id="IPR016149">
    <property type="entry name" value="Casein_kin_II_reg-sub_N"/>
</dbReference>
<dbReference type="FunFam" id="1.10.1820.10:FF:000005">
    <property type="entry name" value="Casein kinase II subunit beta"/>
    <property type="match status" value="1"/>
</dbReference>
<dbReference type="PANTHER" id="PTHR11740:SF0">
    <property type="entry name" value="CASEIN KINASE II SUBUNIT BETA"/>
    <property type="match status" value="1"/>
</dbReference>
<evidence type="ECO:0000256" key="3">
    <source>
        <dbReference type="ARBA" id="ARBA00022980"/>
    </source>
</evidence>
<dbReference type="OrthoDB" id="2275560at2759"/>
<name>A0A9Q5MY44_SANBA</name>
<comment type="similarity">
    <text evidence="1 6">Belongs to the eukaryotic ribosomal protein eL36 family.</text>
</comment>
<evidence type="ECO:0000313" key="10">
    <source>
        <dbReference type="EMBL" id="OCB84405.1"/>
    </source>
</evidence>
<feature type="region of interest" description="Disordered" evidence="9">
    <location>
        <begin position="207"/>
        <end position="241"/>
    </location>
</feature>
<feature type="compositionally biased region" description="Basic residues" evidence="9">
    <location>
        <begin position="1507"/>
        <end position="1516"/>
    </location>
</feature>
<dbReference type="Proteomes" id="UP000757232">
    <property type="component" value="Unassembled WGS sequence"/>
</dbReference>
<dbReference type="PANTHER" id="PTHR11740">
    <property type="entry name" value="CASEIN KINASE II SUBUNIT BETA"/>
    <property type="match status" value="1"/>
</dbReference>
<proteinExistence type="inferred from homology"/>
<feature type="compositionally biased region" description="Polar residues" evidence="9">
    <location>
        <begin position="1300"/>
        <end position="1329"/>
    </location>
</feature>